<organism evidence="1 2">
    <name type="scientific">Cercophora newfieldiana</name>
    <dbReference type="NCBI Taxonomy" id="92897"/>
    <lineage>
        <taxon>Eukaryota</taxon>
        <taxon>Fungi</taxon>
        <taxon>Dikarya</taxon>
        <taxon>Ascomycota</taxon>
        <taxon>Pezizomycotina</taxon>
        <taxon>Sordariomycetes</taxon>
        <taxon>Sordariomycetidae</taxon>
        <taxon>Sordariales</taxon>
        <taxon>Lasiosphaeriaceae</taxon>
        <taxon>Cercophora</taxon>
    </lineage>
</organism>
<dbReference type="EMBL" id="JAULSV010000004">
    <property type="protein sequence ID" value="KAK0646524.1"/>
    <property type="molecule type" value="Genomic_DNA"/>
</dbReference>
<keyword evidence="2" id="KW-1185">Reference proteome</keyword>
<dbReference type="Proteomes" id="UP001174936">
    <property type="component" value="Unassembled WGS sequence"/>
</dbReference>
<evidence type="ECO:0000313" key="2">
    <source>
        <dbReference type="Proteomes" id="UP001174936"/>
    </source>
</evidence>
<proteinExistence type="predicted"/>
<name>A0AA39Y6B5_9PEZI</name>
<comment type="caution">
    <text evidence="1">The sequence shown here is derived from an EMBL/GenBank/DDBJ whole genome shotgun (WGS) entry which is preliminary data.</text>
</comment>
<dbReference type="AlphaFoldDB" id="A0AA39Y6B5"/>
<accession>A0AA39Y6B5</accession>
<reference evidence="1" key="1">
    <citation type="submission" date="2023-06" db="EMBL/GenBank/DDBJ databases">
        <title>Genome-scale phylogeny and comparative genomics of the fungal order Sordariales.</title>
        <authorList>
            <consortium name="Lawrence Berkeley National Laboratory"/>
            <person name="Hensen N."/>
            <person name="Bonometti L."/>
            <person name="Westerberg I."/>
            <person name="Brannstrom I.O."/>
            <person name="Guillou S."/>
            <person name="Cros-Aarteil S."/>
            <person name="Calhoun S."/>
            <person name="Haridas S."/>
            <person name="Kuo A."/>
            <person name="Mondo S."/>
            <person name="Pangilinan J."/>
            <person name="Riley R."/>
            <person name="Labutti K."/>
            <person name="Andreopoulos B."/>
            <person name="Lipzen A."/>
            <person name="Chen C."/>
            <person name="Yanf M."/>
            <person name="Daum C."/>
            <person name="Ng V."/>
            <person name="Clum A."/>
            <person name="Steindorff A."/>
            <person name="Ohm R."/>
            <person name="Martin F."/>
            <person name="Silar P."/>
            <person name="Natvig D."/>
            <person name="Lalanne C."/>
            <person name="Gautier V."/>
            <person name="Ament-Velasquez S.L."/>
            <person name="Kruys A."/>
            <person name="Hutchinson M.I."/>
            <person name="Powell A.J."/>
            <person name="Barry K."/>
            <person name="Miller A.N."/>
            <person name="Grigoriev I.V."/>
            <person name="Debuchy R."/>
            <person name="Gladieux P."/>
            <person name="Thoren M.H."/>
            <person name="Johannesson H."/>
        </authorList>
    </citation>
    <scope>NUCLEOTIDE SEQUENCE</scope>
    <source>
        <strain evidence="1">SMH2532-1</strain>
    </source>
</reference>
<gene>
    <name evidence="1" type="ORF">B0T16DRAFT_164094</name>
</gene>
<sequence>MLLLLASAAGLLRRRRVLGAAAAVRCGTGLGCGSLYLPMRARRAMCDLFTWWEEAGHGGHGGQVLAGCWLAGSRALGLAGC</sequence>
<evidence type="ECO:0000313" key="1">
    <source>
        <dbReference type="EMBL" id="KAK0646524.1"/>
    </source>
</evidence>
<protein>
    <submittedName>
        <fullName evidence="1">Uncharacterized protein</fullName>
    </submittedName>
</protein>